<feature type="transmembrane region" description="Helical" evidence="8">
    <location>
        <begin position="60"/>
        <end position="81"/>
    </location>
</feature>
<protein>
    <submittedName>
        <fullName evidence="9">Uncharacterized protein</fullName>
    </submittedName>
</protein>
<evidence type="ECO:0000256" key="6">
    <source>
        <dbReference type="ARBA" id="ARBA00022989"/>
    </source>
</evidence>
<evidence type="ECO:0000256" key="2">
    <source>
        <dbReference type="ARBA" id="ARBA00022448"/>
    </source>
</evidence>
<dbReference type="OrthoDB" id="28755at2759"/>
<evidence type="ECO:0000256" key="4">
    <source>
        <dbReference type="ARBA" id="ARBA00022692"/>
    </source>
</evidence>
<keyword evidence="10" id="KW-1185">Reference proteome</keyword>
<proteinExistence type="predicted"/>
<evidence type="ECO:0000313" key="9">
    <source>
        <dbReference type="EMBL" id="KAG2262717.1"/>
    </source>
</evidence>
<keyword evidence="4 8" id="KW-0812">Transmembrane</keyword>
<keyword evidence="6 8" id="KW-1133">Transmembrane helix</keyword>
<dbReference type="EMBL" id="JAAMPC010000014">
    <property type="protein sequence ID" value="KAG2262717.1"/>
    <property type="molecule type" value="Genomic_DNA"/>
</dbReference>
<evidence type="ECO:0000256" key="7">
    <source>
        <dbReference type="ARBA" id="ARBA00023136"/>
    </source>
</evidence>
<evidence type="ECO:0000256" key="8">
    <source>
        <dbReference type="SAM" id="Phobius"/>
    </source>
</evidence>
<organism evidence="9 10">
    <name type="scientific">Brassica carinata</name>
    <name type="common">Ethiopian mustard</name>
    <name type="synonym">Abyssinian cabbage</name>
    <dbReference type="NCBI Taxonomy" id="52824"/>
    <lineage>
        <taxon>Eukaryota</taxon>
        <taxon>Viridiplantae</taxon>
        <taxon>Streptophyta</taxon>
        <taxon>Embryophyta</taxon>
        <taxon>Tracheophyta</taxon>
        <taxon>Spermatophyta</taxon>
        <taxon>Magnoliopsida</taxon>
        <taxon>eudicotyledons</taxon>
        <taxon>Gunneridae</taxon>
        <taxon>Pentapetalae</taxon>
        <taxon>rosids</taxon>
        <taxon>malvids</taxon>
        <taxon>Brassicales</taxon>
        <taxon>Brassicaceae</taxon>
        <taxon>Brassiceae</taxon>
        <taxon>Brassica</taxon>
    </lineage>
</organism>
<dbReference type="PANTHER" id="PTHR19432">
    <property type="entry name" value="SUGAR TRANSPORTER"/>
    <property type="match status" value="1"/>
</dbReference>
<feature type="transmembrane region" description="Helical" evidence="8">
    <location>
        <begin position="136"/>
        <end position="157"/>
    </location>
</feature>
<keyword evidence="5" id="KW-0769">Symport</keyword>
<dbReference type="AlphaFoldDB" id="A0A8X7Q3Y0"/>
<gene>
    <name evidence="9" type="ORF">Bca52824_069796</name>
</gene>
<evidence type="ECO:0000313" key="10">
    <source>
        <dbReference type="Proteomes" id="UP000886595"/>
    </source>
</evidence>
<feature type="transmembrane region" description="Helical" evidence="8">
    <location>
        <begin position="169"/>
        <end position="190"/>
    </location>
</feature>
<dbReference type="GO" id="GO:0005773">
    <property type="term" value="C:vacuole"/>
    <property type="evidence" value="ECO:0007669"/>
    <property type="project" value="TreeGrafter"/>
</dbReference>
<dbReference type="GO" id="GO:0005886">
    <property type="term" value="C:plasma membrane"/>
    <property type="evidence" value="ECO:0007669"/>
    <property type="project" value="TreeGrafter"/>
</dbReference>
<feature type="transmembrane region" description="Helical" evidence="8">
    <location>
        <begin position="26"/>
        <end position="48"/>
    </location>
</feature>
<dbReference type="PANTHER" id="PTHR19432:SF94">
    <property type="entry name" value="SUCROSE TRANSPORT PROTEIN SUC7-RELATED"/>
    <property type="match status" value="1"/>
</dbReference>
<evidence type="ECO:0000256" key="5">
    <source>
        <dbReference type="ARBA" id="ARBA00022847"/>
    </source>
</evidence>
<name>A0A8X7Q3Y0_BRACI</name>
<evidence type="ECO:0000256" key="3">
    <source>
        <dbReference type="ARBA" id="ARBA00022597"/>
    </source>
</evidence>
<comment type="subcellular location">
    <subcellularLocation>
        <location evidence="1">Membrane</location>
        <topology evidence="1">Multi-pass membrane protein</topology>
    </subcellularLocation>
</comment>
<dbReference type="Proteomes" id="UP000886595">
    <property type="component" value="Unassembled WGS sequence"/>
</dbReference>
<keyword evidence="2" id="KW-0813">Transport</keyword>
<accession>A0A8X7Q3Y0</accession>
<feature type="transmembrane region" description="Helical" evidence="8">
    <location>
        <begin position="101"/>
        <end position="124"/>
    </location>
</feature>
<comment type="caution">
    <text evidence="9">The sequence shown here is derived from an EMBL/GenBank/DDBJ whole genome shotgun (WGS) entry which is preliminary data.</text>
</comment>
<keyword evidence="3" id="KW-0762">Sugar transport</keyword>
<reference evidence="9 10" key="1">
    <citation type="submission" date="2020-02" db="EMBL/GenBank/DDBJ databases">
        <authorList>
            <person name="Ma Q."/>
            <person name="Huang Y."/>
            <person name="Song X."/>
            <person name="Pei D."/>
        </authorList>
    </citation>
    <scope>NUCLEOTIDE SEQUENCE [LARGE SCALE GENOMIC DNA]</scope>
    <source>
        <strain evidence="9">Sxm20200214</strain>
        <tissue evidence="9">Leaf</tissue>
    </source>
</reference>
<keyword evidence="7 8" id="KW-0472">Membrane</keyword>
<dbReference type="GO" id="GO:0008506">
    <property type="term" value="F:sucrose:proton symporter activity"/>
    <property type="evidence" value="ECO:0007669"/>
    <property type="project" value="TreeGrafter"/>
</dbReference>
<sequence>MGREVYGGDSGGTEITKKLYNQGVHVGALGLMLNAIVLGFMSLGVEWISRKMGGAKRLWGVVNFVLAACLAMMVLVTKLAIDHRRTAGEFAGPTAGIRAGALTLFALLGIPLAVSHFQYPFALASIISSSSGAGQGLSLGVLNLAIVIPQMVVSLGSGPFDSWFGGGNLPGFVVGAIAAAISGVVALTVLP</sequence>
<evidence type="ECO:0000256" key="1">
    <source>
        <dbReference type="ARBA" id="ARBA00004141"/>
    </source>
</evidence>